<organism evidence="4 5">
    <name type="scientific">Manganibacter manganicus</name>
    <dbReference type="NCBI Taxonomy" id="1873176"/>
    <lineage>
        <taxon>Bacteria</taxon>
        <taxon>Pseudomonadati</taxon>
        <taxon>Pseudomonadota</taxon>
        <taxon>Alphaproteobacteria</taxon>
        <taxon>Hyphomicrobiales</taxon>
        <taxon>Phyllobacteriaceae</taxon>
        <taxon>Manganibacter</taxon>
    </lineage>
</organism>
<dbReference type="PANTHER" id="PTHR11895">
    <property type="entry name" value="TRANSAMIDASE"/>
    <property type="match status" value="1"/>
</dbReference>
<evidence type="ECO:0000256" key="2">
    <source>
        <dbReference type="ARBA" id="ARBA00021874"/>
    </source>
</evidence>
<dbReference type="NCBIfam" id="NF005686">
    <property type="entry name" value="PRK07486.1"/>
    <property type="match status" value="1"/>
</dbReference>
<comment type="function">
    <text evidence="1">Hydrolyzes indole-3-acetamide (IAM) into indole-3-acetic acid (IAA).</text>
</comment>
<keyword evidence="5" id="KW-1185">Reference proteome</keyword>
<feature type="domain" description="Amidase" evidence="3">
    <location>
        <begin position="37"/>
        <end position="466"/>
    </location>
</feature>
<proteinExistence type="predicted"/>
<dbReference type="OrthoDB" id="9814821at2"/>
<dbReference type="InterPro" id="IPR020556">
    <property type="entry name" value="Amidase_CS"/>
</dbReference>
<dbReference type="EMBL" id="MDET01000010">
    <property type="protein sequence ID" value="OQM76137.1"/>
    <property type="molecule type" value="Genomic_DNA"/>
</dbReference>
<evidence type="ECO:0000313" key="4">
    <source>
        <dbReference type="EMBL" id="OQM76137.1"/>
    </source>
</evidence>
<evidence type="ECO:0000259" key="3">
    <source>
        <dbReference type="Pfam" id="PF01425"/>
    </source>
</evidence>
<reference evidence="4 5" key="1">
    <citation type="journal article" date="2016" name="Int. J. Syst. Evol. Microbiol.">
        <title>Pseudaminobacter manganicus sp. nov., isolated from sludge of a manganese mine.</title>
        <authorList>
            <person name="Li J."/>
            <person name="Huang J."/>
            <person name="Liao S."/>
            <person name="Wang G."/>
        </authorList>
    </citation>
    <scope>NUCLEOTIDE SEQUENCE [LARGE SCALE GENOMIC DNA]</scope>
    <source>
        <strain evidence="4 5">JH-7</strain>
    </source>
</reference>
<dbReference type="Proteomes" id="UP000191905">
    <property type="component" value="Unassembled WGS sequence"/>
</dbReference>
<dbReference type="RefSeq" id="WP_080919107.1">
    <property type="nucleotide sequence ID" value="NZ_MDET01000010.1"/>
</dbReference>
<evidence type="ECO:0000313" key="5">
    <source>
        <dbReference type="Proteomes" id="UP000191905"/>
    </source>
</evidence>
<dbReference type="GO" id="GO:0003824">
    <property type="term" value="F:catalytic activity"/>
    <property type="evidence" value="ECO:0007669"/>
    <property type="project" value="InterPro"/>
</dbReference>
<dbReference type="PROSITE" id="PS00571">
    <property type="entry name" value="AMIDASES"/>
    <property type="match status" value="1"/>
</dbReference>
<name>A0A1V8RSI6_9HYPH</name>
<dbReference type="SUPFAM" id="SSF75304">
    <property type="entry name" value="Amidase signature (AS) enzymes"/>
    <property type="match status" value="1"/>
</dbReference>
<evidence type="ECO:0000256" key="1">
    <source>
        <dbReference type="ARBA" id="ARBA00003871"/>
    </source>
</evidence>
<dbReference type="AlphaFoldDB" id="A0A1V8RSI6"/>
<dbReference type="Gene3D" id="3.90.1300.10">
    <property type="entry name" value="Amidase signature (AS) domain"/>
    <property type="match status" value="1"/>
</dbReference>
<dbReference type="Pfam" id="PF01425">
    <property type="entry name" value="Amidase"/>
    <property type="match status" value="1"/>
</dbReference>
<gene>
    <name evidence="4" type="ORF">BFN67_15850</name>
</gene>
<sequence length="485" mass="51409">MQRPETQHCISPAGDICGRPAVELAGMLRRREISAKELVSAFLDRIEAVNPLVNAIVSLRERADILRDADAADATLASNNAGPLCGLPIAIKDLALTIGLRTTFGSPIFADFVPKEEEFFVERIRKAGAIIIGKTNTPEFGLGSNTYNPVFGATCNAFDPKLVAGGSSGGAAVALALDMVPIADGSDFGGSLRNPAAYNNIFGFRPSQGLVPGGPAPEIFHAQMGVDGPMSRTVRDMALLLDVQAGHHPAAPLSYAGEGGFLAGLDEPARSGRIGWLGDLGGHLPVEDGILSLCEAGLARFAEAGFTVESLLPDFDFEALWQAFVTLRQATSGCALKQHADDPQKRDLLKPEAAWEAEGAAALTASRIHAAATVRSAWHRLLLTLFERFDLLVLPTAQAFPFGIETHWPQEVAGRTMDSYHRWMQVSAPATLGGCPALNVPVGFDEKGRPMGMQLIGPPRGDLAVLRAAAAYEAVLPWPIGASPR</sequence>
<dbReference type="STRING" id="1873176.BFN67_15850"/>
<dbReference type="InterPro" id="IPR036928">
    <property type="entry name" value="AS_sf"/>
</dbReference>
<comment type="caution">
    <text evidence="4">The sequence shown here is derived from an EMBL/GenBank/DDBJ whole genome shotgun (WGS) entry which is preliminary data.</text>
</comment>
<protein>
    <recommendedName>
        <fullName evidence="2">Indoleacetamide hydrolase</fullName>
    </recommendedName>
</protein>
<accession>A0A1V8RSI6</accession>
<dbReference type="PANTHER" id="PTHR11895:SF76">
    <property type="entry name" value="INDOLEACETAMIDE HYDROLASE"/>
    <property type="match status" value="1"/>
</dbReference>
<dbReference type="InterPro" id="IPR000120">
    <property type="entry name" value="Amidase"/>
</dbReference>
<dbReference type="InterPro" id="IPR023631">
    <property type="entry name" value="Amidase_dom"/>
</dbReference>